<feature type="transmembrane region" description="Helical" evidence="1">
    <location>
        <begin position="187"/>
        <end position="206"/>
    </location>
</feature>
<proteinExistence type="predicted"/>
<dbReference type="Proteomes" id="UP000320300">
    <property type="component" value="Unassembled WGS sequence"/>
</dbReference>
<feature type="transmembrane region" description="Helical" evidence="1">
    <location>
        <begin position="413"/>
        <end position="429"/>
    </location>
</feature>
<dbReference type="OrthoDB" id="1491081at2"/>
<protein>
    <recommendedName>
        <fullName evidence="4">O-Antigen ligase</fullName>
    </recommendedName>
</protein>
<feature type="transmembrane region" description="Helical" evidence="1">
    <location>
        <begin position="98"/>
        <end position="120"/>
    </location>
</feature>
<feature type="transmembrane region" description="Helical" evidence="1">
    <location>
        <begin position="132"/>
        <end position="149"/>
    </location>
</feature>
<feature type="transmembrane region" description="Helical" evidence="1">
    <location>
        <begin position="213"/>
        <end position="246"/>
    </location>
</feature>
<evidence type="ECO:0000313" key="3">
    <source>
        <dbReference type="Proteomes" id="UP000320300"/>
    </source>
</evidence>
<evidence type="ECO:0000256" key="1">
    <source>
        <dbReference type="SAM" id="Phobius"/>
    </source>
</evidence>
<feature type="transmembrane region" description="Helical" evidence="1">
    <location>
        <begin position="258"/>
        <end position="278"/>
    </location>
</feature>
<feature type="transmembrane region" description="Helical" evidence="1">
    <location>
        <begin position="43"/>
        <end position="61"/>
    </location>
</feature>
<dbReference type="RefSeq" id="WP_142527441.1">
    <property type="nucleotide sequence ID" value="NZ_CBCSJO010000004.1"/>
</dbReference>
<feature type="transmembrane region" description="Helical" evidence="1">
    <location>
        <begin position="359"/>
        <end position="379"/>
    </location>
</feature>
<reference evidence="2 3" key="1">
    <citation type="submission" date="2017-05" db="EMBL/GenBank/DDBJ databases">
        <authorList>
            <person name="Varghese N."/>
            <person name="Submissions S."/>
        </authorList>
    </citation>
    <scope>NUCLEOTIDE SEQUENCE [LARGE SCALE GENOMIC DNA]</scope>
    <source>
        <strain evidence="2 3">DSM 19036</strain>
    </source>
</reference>
<feature type="transmembrane region" description="Helical" evidence="1">
    <location>
        <begin position="391"/>
        <end position="407"/>
    </location>
</feature>
<accession>A0A521C5M9</accession>
<keyword evidence="1" id="KW-0812">Transmembrane</keyword>
<gene>
    <name evidence="2" type="ORF">SAMN06265348_103243</name>
</gene>
<keyword evidence="1" id="KW-1133">Transmembrane helix</keyword>
<dbReference type="AlphaFoldDB" id="A0A521C5M9"/>
<dbReference type="EMBL" id="FXTN01000003">
    <property type="protein sequence ID" value="SMO54756.1"/>
    <property type="molecule type" value="Genomic_DNA"/>
</dbReference>
<feature type="transmembrane region" description="Helical" evidence="1">
    <location>
        <begin position="73"/>
        <end position="92"/>
    </location>
</feature>
<feature type="transmembrane region" description="Helical" evidence="1">
    <location>
        <begin position="21"/>
        <end position="37"/>
    </location>
</feature>
<evidence type="ECO:0000313" key="2">
    <source>
        <dbReference type="EMBL" id="SMO54756.1"/>
    </source>
</evidence>
<evidence type="ECO:0008006" key="4">
    <source>
        <dbReference type="Google" id="ProtNLM"/>
    </source>
</evidence>
<feature type="transmembrane region" description="Helical" evidence="1">
    <location>
        <begin position="323"/>
        <end position="347"/>
    </location>
</feature>
<keyword evidence="1" id="KW-0472">Membrane</keyword>
<organism evidence="2 3">
    <name type="scientific">Pedobacter westerhofensis</name>
    <dbReference type="NCBI Taxonomy" id="425512"/>
    <lineage>
        <taxon>Bacteria</taxon>
        <taxon>Pseudomonadati</taxon>
        <taxon>Bacteroidota</taxon>
        <taxon>Sphingobacteriia</taxon>
        <taxon>Sphingobacteriales</taxon>
        <taxon>Sphingobacteriaceae</taxon>
        <taxon>Pedobacter</taxon>
    </lineage>
</organism>
<sequence length="446" mass="49103">MQNRVINIKTAEKGPDYLLKRGVWIYFFLLIFEGALRKWVLPGLATPLLIIRDPIAVWLIYEVWNRGMLPSSNYLKGMVWVTIIAVITALIFGHGNIFVALFGARIFLIHFPLIFVIGRIFDREDVLQMGRVLLWITIPMAILIAMQFYSPQSAWVNRGIGGDESGGGFSGAMGYFRPPATFSFTNGTYLFFGFAGCFLFYFWLAGKEANKLLMYASTAAVIAAIPLSISRSLTFTLGVTLMFVLLSAIRKPANLLKMVFTIVGFVFILAILSNISFFQTATDAFFSRFTSAGETEGGLKGTLGDRYLGGMINTLLRSAEQPFFGMGIGMGTNVGSMLLVGKTIFLVDEGEWGRVIGEMGAILGLGVIYIRIGLSFKLLANAYNKMVSGDLLPWLILSFALTVIPQGQWSQPTALGFSVLSGGLLVASMKKRKEVPVDKPLKMKTI</sequence>
<keyword evidence="3" id="KW-1185">Reference proteome</keyword>
<name>A0A521C5M9_9SPHI</name>